<sequence>MSTRTLSSPAPVLRSDTDPPDPPRPTPDPGSLRIGRGAVVARVAAGWWAAAAAVALVVALTGHSLPVGAASGEEGTLSRTSTAAR</sequence>
<evidence type="ECO:0000313" key="4">
    <source>
        <dbReference type="Proteomes" id="UP001157091"/>
    </source>
</evidence>
<accession>A0ABQ6HZA7</accession>
<feature type="region of interest" description="Disordered" evidence="1">
    <location>
        <begin position="1"/>
        <end position="34"/>
    </location>
</feature>
<protein>
    <submittedName>
        <fullName evidence="3">Uncharacterized protein</fullName>
    </submittedName>
</protein>
<dbReference type="RefSeq" id="WP_284292131.1">
    <property type="nucleotide sequence ID" value="NZ_BSUK01000001.1"/>
</dbReference>
<evidence type="ECO:0000256" key="2">
    <source>
        <dbReference type="SAM" id="Phobius"/>
    </source>
</evidence>
<evidence type="ECO:0000256" key="1">
    <source>
        <dbReference type="SAM" id="MobiDB-lite"/>
    </source>
</evidence>
<dbReference type="EMBL" id="BSUK01000001">
    <property type="protein sequence ID" value="GMA23039.1"/>
    <property type="molecule type" value="Genomic_DNA"/>
</dbReference>
<dbReference type="Proteomes" id="UP001157091">
    <property type="component" value="Unassembled WGS sequence"/>
</dbReference>
<gene>
    <name evidence="3" type="ORF">GCM10025864_07980</name>
</gene>
<keyword evidence="2" id="KW-0472">Membrane</keyword>
<keyword evidence="2" id="KW-0812">Transmembrane</keyword>
<keyword evidence="4" id="KW-1185">Reference proteome</keyword>
<organism evidence="3 4">
    <name type="scientific">Luteimicrobium album</name>
    <dbReference type="NCBI Taxonomy" id="1054550"/>
    <lineage>
        <taxon>Bacteria</taxon>
        <taxon>Bacillati</taxon>
        <taxon>Actinomycetota</taxon>
        <taxon>Actinomycetes</taxon>
        <taxon>Micrococcales</taxon>
        <taxon>Luteimicrobium</taxon>
    </lineage>
</organism>
<comment type="caution">
    <text evidence="3">The sequence shown here is derived from an EMBL/GenBank/DDBJ whole genome shotgun (WGS) entry which is preliminary data.</text>
</comment>
<evidence type="ECO:0000313" key="3">
    <source>
        <dbReference type="EMBL" id="GMA23039.1"/>
    </source>
</evidence>
<reference evidence="4" key="1">
    <citation type="journal article" date="2019" name="Int. J. Syst. Evol. Microbiol.">
        <title>The Global Catalogue of Microorganisms (GCM) 10K type strain sequencing project: providing services to taxonomists for standard genome sequencing and annotation.</title>
        <authorList>
            <consortium name="The Broad Institute Genomics Platform"/>
            <consortium name="The Broad Institute Genome Sequencing Center for Infectious Disease"/>
            <person name="Wu L."/>
            <person name="Ma J."/>
        </authorList>
    </citation>
    <scope>NUCLEOTIDE SEQUENCE [LARGE SCALE GENOMIC DNA]</scope>
    <source>
        <strain evidence="4">NBRC 106348</strain>
    </source>
</reference>
<proteinExistence type="predicted"/>
<name>A0ABQ6HZA7_9MICO</name>
<keyword evidence="2" id="KW-1133">Transmembrane helix</keyword>
<feature type="region of interest" description="Disordered" evidence="1">
    <location>
        <begin position="65"/>
        <end position="85"/>
    </location>
</feature>
<feature type="transmembrane region" description="Helical" evidence="2">
    <location>
        <begin position="39"/>
        <end position="60"/>
    </location>
</feature>